<comment type="similarity">
    <text evidence="2">Belongs to the TerC family.</text>
</comment>
<dbReference type="GO" id="GO:0016020">
    <property type="term" value="C:membrane"/>
    <property type="evidence" value="ECO:0007669"/>
    <property type="project" value="UniProtKB-SubCell"/>
</dbReference>
<keyword evidence="5 6" id="KW-0472">Membrane</keyword>
<sequence length="239" mass="26543">MFEWIFSFDSWIVLITLTALEIVLGIDNIIFLAILVAKLPPTSRDKGRILGLAFAMITRILLLLSLFWVMKLTKPLFSLLGNEISGRDLVLLLGGLFLIIKSIKEIREQISHKEESQNQFQASNKLWVVVAEIAVIDIVFSLDSVITAVGIAKDVTIMIIAVVLAVGVMLFASKPIADFVEKYPSIKILALSFLVLIGGVLVAESFDIHIDKAYIYIAMVFALVVQILNILDQKKEENA</sequence>
<evidence type="ECO:0000256" key="1">
    <source>
        <dbReference type="ARBA" id="ARBA00004141"/>
    </source>
</evidence>
<evidence type="ECO:0000256" key="2">
    <source>
        <dbReference type="ARBA" id="ARBA00007511"/>
    </source>
</evidence>
<protein>
    <recommendedName>
        <fullName evidence="9">TerC family protein</fullName>
    </recommendedName>
</protein>
<keyword evidence="8" id="KW-1185">Reference proteome</keyword>
<dbReference type="Pfam" id="PF03741">
    <property type="entry name" value="TerC"/>
    <property type="match status" value="1"/>
</dbReference>
<keyword evidence="3 6" id="KW-0812">Transmembrane</keyword>
<feature type="transmembrane region" description="Helical" evidence="6">
    <location>
        <begin position="49"/>
        <end position="69"/>
    </location>
</feature>
<evidence type="ECO:0000313" key="8">
    <source>
        <dbReference type="Proteomes" id="UP000308838"/>
    </source>
</evidence>
<evidence type="ECO:0000256" key="3">
    <source>
        <dbReference type="ARBA" id="ARBA00022692"/>
    </source>
</evidence>
<dbReference type="OrthoDB" id="9805314at2"/>
<reference evidence="7 8" key="1">
    <citation type="submission" date="2018-05" db="EMBL/GenBank/DDBJ databases">
        <title>Novel Campyloabacter and Helicobacter Species and Strains.</title>
        <authorList>
            <person name="Mannion A.J."/>
            <person name="Shen Z."/>
            <person name="Fox J.G."/>
        </authorList>
    </citation>
    <scope>NUCLEOTIDE SEQUENCE [LARGE SCALE GENOMIC DNA]</scope>
    <source>
        <strain evidence="8">MIT17-664</strain>
    </source>
</reference>
<feature type="transmembrane region" description="Helical" evidence="6">
    <location>
        <begin position="126"/>
        <end position="149"/>
    </location>
</feature>
<feature type="transmembrane region" description="Helical" evidence="6">
    <location>
        <begin position="12"/>
        <end position="37"/>
    </location>
</feature>
<keyword evidence="4 6" id="KW-1133">Transmembrane helix</keyword>
<evidence type="ECO:0000313" key="7">
    <source>
        <dbReference type="EMBL" id="TKX30777.1"/>
    </source>
</evidence>
<organism evidence="7 8">
    <name type="scientific">Campylobacter estrildidarum</name>
    <dbReference type="NCBI Taxonomy" id="2510189"/>
    <lineage>
        <taxon>Bacteria</taxon>
        <taxon>Pseudomonadati</taxon>
        <taxon>Campylobacterota</taxon>
        <taxon>Epsilonproteobacteria</taxon>
        <taxon>Campylobacterales</taxon>
        <taxon>Campylobacteraceae</taxon>
        <taxon>Campylobacter</taxon>
    </lineage>
</organism>
<comment type="subcellular location">
    <subcellularLocation>
        <location evidence="1">Membrane</location>
        <topology evidence="1">Multi-pass membrane protein</topology>
    </subcellularLocation>
</comment>
<gene>
    <name evidence="7" type="ORF">CQA69_04775</name>
</gene>
<comment type="caution">
    <text evidence="7">The sequence shown here is derived from an EMBL/GenBank/DDBJ whole genome shotgun (WGS) entry which is preliminary data.</text>
</comment>
<accession>A0A4U7BRE9</accession>
<dbReference type="PANTHER" id="PTHR30238">
    <property type="entry name" value="MEMBRANE BOUND PREDICTED REDOX MODULATOR"/>
    <property type="match status" value="1"/>
</dbReference>
<dbReference type="RefSeq" id="WP_137620660.1">
    <property type="nucleotide sequence ID" value="NZ_NXLZ01000007.1"/>
</dbReference>
<evidence type="ECO:0000256" key="5">
    <source>
        <dbReference type="ARBA" id="ARBA00023136"/>
    </source>
</evidence>
<evidence type="ECO:0008006" key="9">
    <source>
        <dbReference type="Google" id="ProtNLM"/>
    </source>
</evidence>
<dbReference type="EMBL" id="NXLZ01000007">
    <property type="protein sequence ID" value="TKX30777.1"/>
    <property type="molecule type" value="Genomic_DNA"/>
</dbReference>
<feature type="transmembrane region" description="Helical" evidence="6">
    <location>
        <begin position="89"/>
        <end position="106"/>
    </location>
</feature>
<dbReference type="InterPro" id="IPR005496">
    <property type="entry name" value="Integral_membrane_TerC"/>
</dbReference>
<evidence type="ECO:0000256" key="6">
    <source>
        <dbReference type="SAM" id="Phobius"/>
    </source>
</evidence>
<dbReference type="AlphaFoldDB" id="A0A4U7BRE9"/>
<name>A0A4U7BRE9_9BACT</name>
<evidence type="ECO:0000256" key="4">
    <source>
        <dbReference type="ARBA" id="ARBA00022989"/>
    </source>
</evidence>
<dbReference type="Proteomes" id="UP000308838">
    <property type="component" value="Unassembled WGS sequence"/>
</dbReference>
<dbReference type="PANTHER" id="PTHR30238:SF4">
    <property type="entry name" value="SLL1022 PROTEIN"/>
    <property type="match status" value="1"/>
</dbReference>
<feature type="transmembrane region" description="Helical" evidence="6">
    <location>
        <begin position="155"/>
        <end position="172"/>
    </location>
</feature>
<proteinExistence type="inferred from homology"/>
<feature type="transmembrane region" description="Helical" evidence="6">
    <location>
        <begin position="184"/>
        <end position="201"/>
    </location>
</feature>
<feature type="transmembrane region" description="Helical" evidence="6">
    <location>
        <begin position="213"/>
        <end position="231"/>
    </location>
</feature>